<name>A0AAV7F8C5_ARIFI</name>
<protein>
    <recommendedName>
        <fullName evidence="2">Erythromycin biosynthesis protein CIII-like C-terminal domain-containing protein</fullName>
    </recommendedName>
</protein>
<evidence type="ECO:0000256" key="1">
    <source>
        <dbReference type="ARBA" id="ARBA00022679"/>
    </source>
</evidence>
<dbReference type="InterPro" id="IPR010610">
    <property type="entry name" value="EryCIII-like_C"/>
</dbReference>
<dbReference type="Gene3D" id="3.40.50.2000">
    <property type="entry name" value="Glycogen Phosphorylase B"/>
    <property type="match status" value="2"/>
</dbReference>
<dbReference type="AlphaFoldDB" id="A0AAV7F8C5"/>
<evidence type="ECO:0000313" key="4">
    <source>
        <dbReference type="Proteomes" id="UP000825729"/>
    </source>
</evidence>
<dbReference type="SUPFAM" id="SSF53756">
    <property type="entry name" value="UDP-Glycosyltransferase/glycogen phosphorylase"/>
    <property type="match status" value="1"/>
</dbReference>
<dbReference type="InterPro" id="IPR050426">
    <property type="entry name" value="Glycosyltransferase_28"/>
</dbReference>
<dbReference type="GO" id="GO:0016758">
    <property type="term" value="F:hexosyltransferase activity"/>
    <property type="evidence" value="ECO:0007669"/>
    <property type="project" value="UniProtKB-ARBA"/>
</dbReference>
<keyword evidence="4" id="KW-1185">Reference proteome</keyword>
<organism evidence="3 4">
    <name type="scientific">Aristolochia fimbriata</name>
    <name type="common">White veined hardy Dutchman's pipe vine</name>
    <dbReference type="NCBI Taxonomy" id="158543"/>
    <lineage>
        <taxon>Eukaryota</taxon>
        <taxon>Viridiplantae</taxon>
        <taxon>Streptophyta</taxon>
        <taxon>Embryophyta</taxon>
        <taxon>Tracheophyta</taxon>
        <taxon>Spermatophyta</taxon>
        <taxon>Magnoliopsida</taxon>
        <taxon>Magnoliidae</taxon>
        <taxon>Piperales</taxon>
        <taxon>Aristolochiaceae</taxon>
        <taxon>Aristolochia</taxon>
    </lineage>
</organism>
<dbReference type="Pfam" id="PF06722">
    <property type="entry name" value="EryCIII-like_C"/>
    <property type="match status" value="1"/>
</dbReference>
<evidence type="ECO:0000259" key="2">
    <source>
        <dbReference type="Pfam" id="PF06722"/>
    </source>
</evidence>
<feature type="domain" description="Erythromycin biosynthesis protein CIII-like C-terminal" evidence="2">
    <location>
        <begin position="394"/>
        <end position="454"/>
    </location>
</feature>
<evidence type="ECO:0000313" key="3">
    <source>
        <dbReference type="EMBL" id="KAG9456864.1"/>
    </source>
</evidence>
<gene>
    <name evidence="3" type="ORF">H6P81_001372</name>
</gene>
<reference evidence="3 4" key="1">
    <citation type="submission" date="2021-07" db="EMBL/GenBank/DDBJ databases">
        <title>The Aristolochia fimbriata genome: insights into angiosperm evolution, floral development and chemical biosynthesis.</title>
        <authorList>
            <person name="Jiao Y."/>
        </authorList>
    </citation>
    <scope>NUCLEOTIDE SEQUENCE [LARGE SCALE GENOMIC DNA]</scope>
    <source>
        <strain evidence="3">IBCAS-2021</strain>
        <tissue evidence="3">Leaf</tissue>
    </source>
</reference>
<proteinExistence type="predicted"/>
<sequence length="516" mass="57968">MAARRPPRAVFMAFGTQGDVYPLVAIAAALAKDQCQYQVVIITHAAHEDLVVHLATQNVSLIPICTPPVISGIKDHVKSGMVESSSREKFIGKEHRRKCLSAMQKVFGDGSTVEGDFVVINFFALEGWHLAEFFRVRCVVAAPYVVPYSAPSSFANRFKRELPLLYEFLQEAPTGKVCWKDVLHWMWPLFTEEWGYWRSEILSLSPCPFTDPVTGLPMWHDREQSPLLLYGFSKEVVECPAYWPPNVHVCGFWFLPVEWQFECYKCRVLSTAYHSGQMDKKDGLCVAHGNLQHFLETSSSDSCAPIFIGLSSSGSMGFLQNPQAFLRVIREVLENTNYRFLLFTASYEPLTDAIQAFNTEQFGFQQSKKSSCGDGILLFDNRLFCFSGIIQYRWLFPRCQIVVHHGGSGSTAAALYAGTPQIICPFMLDQFYWAEKMSWLGVAPSPLKQSELIPDCDDDVSIKKAAMSLSNAIKEALSSEVRARASELAAKISSEDGVEEALKVLKQQIIFQSQHE</sequence>
<dbReference type="GO" id="GO:0008194">
    <property type="term" value="F:UDP-glycosyltransferase activity"/>
    <property type="evidence" value="ECO:0007669"/>
    <property type="project" value="InterPro"/>
</dbReference>
<dbReference type="EMBL" id="JAINDJ010000002">
    <property type="protein sequence ID" value="KAG9456864.1"/>
    <property type="molecule type" value="Genomic_DNA"/>
</dbReference>
<dbReference type="PANTHER" id="PTHR48050:SF11">
    <property type="entry name" value="GLYCOSYLTRANSFERASE"/>
    <property type="match status" value="1"/>
</dbReference>
<dbReference type="CDD" id="cd03784">
    <property type="entry name" value="GT1_Gtf-like"/>
    <property type="match status" value="1"/>
</dbReference>
<accession>A0AAV7F8C5</accession>
<comment type="caution">
    <text evidence="3">The sequence shown here is derived from an EMBL/GenBank/DDBJ whole genome shotgun (WGS) entry which is preliminary data.</text>
</comment>
<keyword evidence="1" id="KW-0808">Transferase</keyword>
<dbReference type="PANTHER" id="PTHR48050">
    <property type="entry name" value="STEROL 3-BETA-GLUCOSYLTRANSFERASE"/>
    <property type="match status" value="1"/>
</dbReference>
<dbReference type="InterPro" id="IPR002213">
    <property type="entry name" value="UDP_glucos_trans"/>
</dbReference>
<dbReference type="Proteomes" id="UP000825729">
    <property type="component" value="Unassembled WGS sequence"/>
</dbReference>